<reference evidence="2" key="1">
    <citation type="submission" date="2014-09" db="EMBL/GenBank/DDBJ databases">
        <authorList>
            <person name="Mudge J."/>
            <person name="Ramaraj T."/>
            <person name="Lindquist I.E."/>
            <person name="Bharti A.K."/>
            <person name="Sundararajan A."/>
            <person name="Cameron C.T."/>
            <person name="Woodward J.E."/>
            <person name="May G.D."/>
            <person name="Brubaker C."/>
            <person name="Broadhvest J."/>
            <person name="Wilkins T.A."/>
        </authorList>
    </citation>
    <scope>NUCLEOTIDE SEQUENCE</scope>
    <source>
        <strain evidence="2">cv. AKA8401</strain>
    </source>
</reference>
<dbReference type="AlphaFoldDB" id="A0A0B0M7S6"/>
<evidence type="ECO:0000313" key="2">
    <source>
        <dbReference type="Proteomes" id="UP000032142"/>
    </source>
</evidence>
<name>A0A0B0M7S6_GOSAR</name>
<dbReference type="EMBL" id="JRRC01029244">
    <property type="protein sequence ID" value="KHF98127.1"/>
    <property type="molecule type" value="Genomic_DNA"/>
</dbReference>
<evidence type="ECO:0000313" key="1">
    <source>
        <dbReference type="EMBL" id="KHF98127.1"/>
    </source>
</evidence>
<proteinExistence type="predicted"/>
<comment type="caution">
    <text evidence="1">The sequence shown here is derived from an EMBL/GenBank/DDBJ whole genome shotgun (WGS) entry which is preliminary data.</text>
</comment>
<gene>
    <name evidence="1" type="ORF">F383_37249</name>
</gene>
<accession>A0A0B0M7S6</accession>
<sequence>MPRSPQKWPFPDRTLLGLDRDTHGRVVYPFKSCFDSSKWTWLCGLPM</sequence>
<organism evidence="1 2">
    <name type="scientific">Gossypium arboreum</name>
    <name type="common">Tree cotton</name>
    <name type="synonym">Gossypium nanking</name>
    <dbReference type="NCBI Taxonomy" id="29729"/>
    <lineage>
        <taxon>Eukaryota</taxon>
        <taxon>Viridiplantae</taxon>
        <taxon>Streptophyta</taxon>
        <taxon>Embryophyta</taxon>
        <taxon>Tracheophyta</taxon>
        <taxon>Spermatophyta</taxon>
        <taxon>Magnoliopsida</taxon>
        <taxon>eudicotyledons</taxon>
        <taxon>Gunneridae</taxon>
        <taxon>Pentapetalae</taxon>
        <taxon>rosids</taxon>
        <taxon>malvids</taxon>
        <taxon>Malvales</taxon>
        <taxon>Malvaceae</taxon>
        <taxon>Malvoideae</taxon>
        <taxon>Gossypium</taxon>
    </lineage>
</organism>
<protein>
    <submittedName>
        <fullName evidence="1">Uncharacterized protein</fullName>
    </submittedName>
</protein>
<keyword evidence="2" id="KW-1185">Reference proteome</keyword>
<dbReference type="Proteomes" id="UP000032142">
    <property type="component" value="Unassembled WGS sequence"/>
</dbReference>